<accession>A0A2P8E5F4</accession>
<sequence length="100" mass="10781">MGRDSLMLMDFVIRPYEASDRDVVLRFTPRISEGVAPWLDHDDVVGAFVGFAEHDVDRPASDEAVVLVAESSQGDVAGFATAQVQSTGPGSVRSTSGWLR</sequence>
<dbReference type="Proteomes" id="UP000243528">
    <property type="component" value="Unassembled WGS sequence"/>
</dbReference>
<name>A0A2P8E5F4_9ACTN</name>
<dbReference type="OrthoDB" id="9805924at2"/>
<dbReference type="SUPFAM" id="SSF55729">
    <property type="entry name" value="Acyl-CoA N-acyltransferases (Nat)"/>
    <property type="match status" value="1"/>
</dbReference>
<reference evidence="2 3" key="1">
    <citation type="submission" date="2018-03" db="EMBL/GenBank/DDBJ databases">
        <title>Genomic Encyclopedia of Archaeal and Bacterial Type Strains, Phase II (KMG-II): from individual species to whole genera.</title>
        <authorList>
            <person name="Goeker M."/>
        </authorList>
    </citation>
    <scope>NUCLEOTIDE SEQUENCE [LARGE SCALE GENOMIC DNA]</scope>
    <source>
        <strain evidence="2 3">DSM 45211</strain>
    </source>
</reference>
<gene>
    <name evidence="2" type="ORF">CLV30_105148</name>
</gene>
<dbReference type="InterPro" id="IPR016181">
    <property type="entry name" value="Acyl_CoA_acyltransferase"/>
</dbReference>
<feature type="region of interest" description="Disordered" evidence="1">
    <location>
        <begin position="81"/>
        <end position="100"/>
    </location>
</feature>
<dbReference type="RefSeq" id="WP_106536882.1">
    <property type="nucleotide sequence ID" value="NZ_PYGE01000005.1"/>
</dbReference>
<evidence type="ECO:0008006" key="4">
    <source>
        <dbReference type="Google" id="ProtNLM"/>
    </source>
</evidence>
<dbReference type="AlphaFoldDB" id="A0A2P8E5F4"/>
<organism evidence="2 3">
    <name type="scientific">Haloactinopolyspora alba</name>
    <dbReference type="NCBI Taxonomy" id="648780"/>
    <lineage>
        <taxon>Bacteria</taxon>
        <taxon>Bacillati</taxon>
        <taxon>Actinomycetota</taxon>
        <taxon>Actinomycetes</taxon>
        <taxon>Jiangellales</taxon>
        <taxon>Jiangellaceae</taxon>
        <taxon>Haloactinopolyspora</taxon>
    </lineage>
</organism>
<comment type="caution">
    <text evidence="2">The sequence shown here is derived from an EMBL/GenBank/DDBJ whole genome shotgun (WGS) entry which is preliminary data.</text>
</comment>
<keyword evidence="3" id="KW-1185">Reference proteome</keyword>
<evidence type="ECO:0000313" key="3">
    <source>
        <dbReference type="Proteomes" id="UP000243528"/>
    </source>
</evidence>
<protein>
    <recommendedName>
        <fullName evidence="4">Acetyltransferase (GNAT) family protein</fullName>
    </recommendedName>
</protein>
<evidence type="ECO:0000313" key="2">
    <source>
        <dbReference type="EMBL" id="PSL04682.1"/>
    </source>
</evidence>
<evidence type="ECO:0000256" key="1">
    <source>
        <dbReference type="SAM" id="MobiDB-lite"/>
    </source>
</evidence>
<proteinExistence type="predicted"/>
<feature type="compositionally biased region" description="Polar residues" evidence="1">
    <location>
        <begin position="82"/>
        <end position="100"/>
    </location>
</feature>
<dbReference type="EMBL" id="PYGE01000005">
    <property type="protein sequence ID" value="PSL04682.1"/>
    <property type="molecule type" value="Genomic_DNA"/>
</dbReference>